<dbReference type="AlphaFoldDB" id="A0AAD6UK65"/>
<keyword evidence="3" id="KW-1185">Reference proteome</keyword>
<gene>
    <name evidence="2" type="ORF">GGX14DRAFT_580719</name>
</gene>
<evidence type="ECO:0000313" key="2">
    <source>
        <dbReference type="EMBL" id="KAJ7189416.1"/>
    </source>
</evidence>
<protein>
    <submittedName>
        <fullName evidence="2">Uncharacterized protein</fullName>
    </submittedName>
</protein>
<comment type="caution">
    <text evidence="2">The sequence shown here is derived from an EMBL/GenBank/DDBJ whole genome shotgun (WGS) entry which is preliminary data.</text>
</comment>
<dbReference type="EMBL" id="JARJCW010000178">
    <property type="protein sequence ID" value="KAJ7189416.1"/>
    <property type="molecule type" value="Genomic_DNA"/>
</dbReference>
<proteinExistence type="predicted"/>
<reference evidence="2" key="1">
    <citation type="submission" date="2023-03" db="EMBL/GenBank/DDBJ databases">
        <title>Massive genome expansion in bonnet fungi (Mycena s.s.) driven by repeated elements and novel gene families across ecological guilds.</title>
        <authorList>
            <consortium name="Lawrence Berkeley National Laboratory"/>
            <person name="Harder C.B."/>
            <person name="Miyauchi S."/>
            <person name="Viragh M."/>
            <person name="Kuo A."/>
            <person name="Thoen E."/>
            <person name="Andreopoulos B."/>
            <person name="Lu D."/>
            <person name="Skrede I."/>
            <person name="Drula E."/>
            <person name="Henrissat B."/>
            <person name="Morin E."/>
            <person name="Kohler A."/>
            <person name="Barry K."/>
            <person name="LaButti K."/>
            <person name="Morin E."/>
            <person name="Salamov A."/>
            <person name="Lipzen A."/>
            <person name="Mereny Z."/>
            <person name="Hegedus B."/>
            <person name="Baldrian P."/>
            <person name="Stursova M."/>
            <person name="Weitz H."/>
            <person name="Taylor A."/>
            <person name="Grigoriev I.V."/>
            <person name="Nagy L.G."/>
            <person name="Martin F."/>
            <person name="Kauserud H."/>
        </authorList>
    </citation>
    <scope>NUCLEOTIDE SEQUENCE</scope>
    <source>
        <strain evidence="2">9144</strain>
    </source>
</reference>
<accession>A0AAD6UK65</accession>
<evidence type="ECO:0000256" key="1">
    <source>
        <dbReference type="SAM" id="MobiDB-lite"/>
    </source>
</evidence>
<feature type="region of interest" description="Disordered" evidence="1">
    <location>
        <begin position="107"/>
        <end position="135"/>
    </location>
</feature>
<organism evidence="2 3">
    <name type="scientific">Mycena pura</name>
    <dbReference type="NCBI Taxonomy" id="153505"/>
    <lineage>
        <taxon>Eukaryota</taxon>
        <taxon>Fungi</taxon>
        <taxon>Dikarya</taxon>
        <taxon>Basidiomycota</taxon>
        <taxon>Agaricomycotina</taxon>
        <taxon>Agaricomycetes</taxon>
        <taxon>Agaricomycetidae</taxon>
        <taxon>Agaricales</taxon>
        <taxon>Marasmiineae</taxon>
        <taxon>Mycenaceae</taxon>
        <taxon>Mycena</taxon>
    </lineage>
</organism>
<evidence type="ECO:0000313" key="3">
    <source>
        <dbReference type="Proteomes" id="UP001219525"/>
    </source>
</evidence>
<dbReference type="Proteomes" id="UP001219525">
    <property type="component" value="Unassembled WGS sequence"/>
</dbReference>
<sequence>MPAARIHMLVAPTFPPPHHLAAPLRPAPPTTTTVYSVHSGHSNILTNTDVHYKLAVKPWCQALDLLSQCELVKSAVLKSSSHQANSSHAIAPVLPCDFSPHLCHPGPRARALTAQPPPAPTTAIATPERRANTDA</sequence>
<name>A0AAD6UK65_9AGAR</name>